<dbReference type="AlphaFoldDB" id="A0A7C1XIL9"/>
<accession>A0A7C1XIL9</accession>
<gene>
    <name evidence="1" type="ORF">ENP47_06000</name>
</gene>
<dbReference type="EMBL" id="DSJL01000010">
    <property type="protein sequence ID" value="HEF65129.1"/>
    <property type="molecule type" value="Genomic_DNA"/>
</dbReference>
<sequence>MDIARAFTAPFRDRQWLEKGIIGALLLFIPLIGYLLVFGWALRYLKAVLSGDDTELPAWNLWSQDLVLGFKATLVAIVWFSPVYVLLFCSALALVPFFFDEPRLTIPSLAVSLVGLLCLVPLVAALGSIPLPIPLTRLVFSGSLAEAFALRPILNEIGKAIRDLLVVWVVSFGYALGIAIAVQFGSQLAILLCFPGIAASILITSGAQVHWLLFTVHLWAQVRSRLGQSSASFTSQPLPG</sequence>
<protein>
    <submittedName>
        <fullName evidence="1">DUF4013 domain-containing protein</fullName>
    </submittedName>
</protein>
<reference evidence="1" key="1">
    <citation type="journal article" date="2020" name="mSystems">
        <title>Genome- and Community-Level Interaction Insights into Carbon Utilization and Element Cycling Functions of Hydrothermarchaeota in Hydrothermal Sediment.</title>
        <authorList>
            <person name="Zhou Z."/>
            <person name="Liu Y."/>
            <person name="Xu W."/>
            <person name="Pan J."/>
            <person name="Luo Z.H."/>
            <person name="Li M."/>
        </authorList>
    </citation>
    <scope>NUCLEOTIDE SEQUENCE [LARGE SCALE GENOMIC DNA]</scope>
    <source>
        <strain evidence="1">SpSt-222</strain>
    </source>
</reference>
<dbReference type="Pfam" id="PF13197">
    <property type="entry name" value="DUF4013"/>
    <property type="match status" value="1"/>
</dbReference>
<evidence type="ECO:0000313" key="1">
    <source>
        <dbReference type="EMBL" id="HEF65129.1"/>
    </source>
</evidence>
<dbReference type="InterPro" id="IPR025098">
    <property type="entry name" value="DUF4013"/>
</dbReference>
<proteinExistence type="predicted"/>
<organism evidence="1">
    <name type="scientific">Thermomicrobium roseum</name>
    <dbReference type="NCBI Taxonomy" id="500"/>
    <lineage>
        <taxon>Bacteria</taxon>
        <taxon>Pseudomonadati</taxon>
        <taxon>Thermomicrobiota</taxon>
        <taxon>Thermomicrobia</taxon>
        <taxon>Thermomicrobiales</taxon>
        <taxon>Thermomicrobiaceae</taxon>
        <taxon>Thermomicrobium</taxon>
    </lineage>
</organism>
<comment type="caution">
    <text evidence="1">The sequence shown here is derived from an EMBL/GenBank/DDBJ whole genome shotgun (WGS) entry which is preliminary data.</text>
</comment>
<name>A0A7C1XIL9_THERO</name>